<feature type="compositionally biased region" description="Polar residues" evidence="1">
    <location>
        <begin position="395"/>
        <end position="412"/>
    </location>
</feature>
<reference evidence="2" key="1">
    <citation type="submission" date="2013-12" db="EMBL/GenBank/DDBJ databases">
        <authorList>
            <person name="Aslett M."/>
        </authorList>
    </citation>
    <scope>NUCLEOTIDE SEQUENCE [LARGE SCALE GENOMIC DNA]</scope>
    <source>
        <strain evidence="2">Lindley</strain>
    </source>
</reference>
<feature type="compositionally biased region" description="Pro residues" evidence="1">
    <location>
        <begin position="119"/>
        <end position="128"/>
    </location>
</feature>
<feature type="compositionally biased region" description="Basic and acidic residues" evidence="1">
    <location>
        <begin position="56"/>
        <end position="66"/>
    </location>
</feature>
<dbReference type="WBParaSite" id="GPLIN_000001700">
    <property type="protein sequence ID" value="GPLIN_000001700"/>
    <property type="gene ID" value="GPLIN_000001700"/>
</dbReference>
<feature type="compositionally biased region" description="Low complexity" evidence="1">
    <location>
        <begin position="1"/>
        <end position="10"/>
    </location>
</feature>
<protein>
    <submittedName>
        <fullName evidence="3">WH2 domain-containing protein</fullName>
    </submittedName>
</protein>
<proteinExistence type="predicted"/>
<dbReference type="Proteomes" id="UP000050741">
    <property type="component" value="Unassembled WGS sequence"/>
</dbReference>
<feature type="region of interest" description="Disordered" evidence="1">
    <location>
        <begin position="249"/>
        <end position="420"/>
    </location>
</feature>
<name>A0A183BHD9_GLOPA</name>
<evidence type="ECO:0000313" key="2">
    <source>
        <dbReference type="Proteomes" id="UP000050741"/>
    </source>
</evidence>
<keyword evidence="2" id="KW-1185">Reference proteome</keyword>
<feature type="compositionally biased region" description="Basic and acidic residues" evidence="1">
    <location>
        <begin position="337"/>
        <end position="392"/>
    </location>
</feature>
<feature type="compositionally biased region" description="Basic and acidic residues" evidence="1">
    <location>
        <begin position="184"/>
        <end position="211"/>
    </location>
</feature>
<feature type="region of interest" description="Disordered" evidence="1">
    <location>
        <begin position="1"/>
        <end position="211"/>
    </location>
</feature>
<feature type="compositionally biased region" description="Basic and acidic residues" evidence="1">
    <location>
        <begin position="285"/>
        <end position="308"/>
    </location>
</feature>
<accession>A0A183BHD9</accession>
<feature type="compositionally biased region" description="Pro residues" evidence="1">
    <location>
        <begin position="97"/>
        <end position="106"/>
    </location>
</feature>
<feature type="compositionally biased region" description="Acidic residues" evidence="1">
    <location>
        <begin position="309"/>
        <end position="318"/>
    </location>
</feature>
<sequence length="420" mass="47767">MEGTSESFSSSGGGGDDAEEQRALYEAMQRNLALHRQPSPHPDLYPSVPFNGPFFRLHELSPDGRASRPLTALSSGAAVSKTMPTTPSYHHHNTLPPASPRRPPPGRTTTVAVSNNGTAPPPPPPPPGWTTRQLQEQRPDNHRLQQQEDEGEEEGLVVVWPPFPGQDIDQQQRRPKPEVPPPKNVRDNAQEYARQERMQAEAERQRAERDARLREKQFQAVKLQQDQLTRLATQKKFWNFGFFVAEPDDATIESKGGDGKMKDEFEEEEWPPDEEESLEESAEEGELKIKSEDKKEKREQNGRWMKEAEGEEEEEELMDEIRKVPEKAGKDDDDWSEEMRKMPEEDGDEEKKGPLPMEQMRKKPDEREGQMRVLEGKKSSHEKKVLDGDGKSRLGKSTSPNVPRQYLETNTIELGEHFGG</sequence>
<reference evidence="2" key="2">
    <citation type="submission" date="2014-05" db="EMBL/GenBank/DDBJ databases">
        <title>The genome and life-stage specific transcriptomes of Globodera pallida elucidate key aspects of plant parasitism by a cyst nematode.</title>
        <authorList>
            <person name="Cotton J.A."/>
            <person name="Lilley C.J."/>
            <person name="Jones L.M."/>
            <person name="Kikuchi T."/>
            <person name="Reid A.J."/>
            <person name="Thorpe P."/>
            <person name="Tsai I.J."/>
            <person name="Beasley H."/>
            <person name="Blok V."/>
            <person name="Cock P.J.A."/>
            <person name="Van den Akker S.E."/>
            <person name="Holroyd N."/>
            <person name="Hunt M."/>
            <person name="Mantelin S."/>
            <person name="Naghra H."/>
            <person name="Pain A."/>
            <person name="Palomares-Rius J.E."/>
            <person name="Zarowiecki M."/>
            <person name="Berriman M."/>
            <person name="Jones J.T."/>
            <person name="Urwin P.E."/>
        </authorList>
    </citation>
    <scope>NUCLEOTIDE SEQUENCE [LARGE SCALE GENOMIC DNA]</scope>
    <source>
        <strain evidence="2">Lindley</strain>
    </source>
</reference>
<dbReference type="AlphaFoldDB" id="A0A183BHD9"/>
<reference evidence="3" key="3">
    <citation type="submission" date="2016-06" db="UniProtKB">
        <authorList>
            <consortium name="WormBaseParasite"/>
        </authorList>
    </citation>
    <scope>IDENTIFICATION</scope>
</reference>
<evidence type="ECO:0000313" key="3">
    <source>
        <dbReference type="WBParaSite" id="GPLIN_000001700"/>
    </source>
</evidence>
<feature type="compositionally biased region" description="Acidic residues" evidence="1">
    <location>
        <begin position="264"/>
        <end position="284"/>
    </location>
</feature>
<organism evidence="2 3">
    <name type="scientific">Globodera pallida</name>
    <name type="common">Potato cyst nematode worm</name>
    <name type="synonym">Heterodera pallida</name>
    <dbReference type="NCBI Taxonomy" id="36090"/>
    <lineage>
        <taxon>Eukaryota</taxon>
        <taxon>Metazoa</taxon>
        <taxon>Ecdysozoa</taxon>
        <taxon>Nematoda</taxon>
        <taxon>Chromadorea</taxon>
        <taxon>Rhabditida</taxon>
        <taxon>Tylenchina</taxon>
        <taxon>Tylenchomorpha</taxon>
        <taxon>Tylenchoidea</taxon>
        <taxon>Heteroderidae</taxon>
        <taxon>Heteroderinae</taxon>
        <taxon>Globodera</taxon>
    </lineage>
</organism>
<feature type="compositionally biased region" description="Basic and acidic residues" evidence="1">
    <location>
        <begin position="135"/>
        <end position="146"/>
    </location>
</feature>
<evidence type="ECO:0000256" key="1">
    <source>
        <dbReference type="SAM" id="MobiDB-lite"/>
    </source>
</evidence>
<feature type="compositionally biased region" description="Basic and acidic residues" evidence="1">
    <location>
        <begin position="319"/>
        <end position="330"/>
    </location>
</feature>